<evidence type="ECO:0000259" key="6">
    <source>
        <dbReference type="Pfam" id="PF14743"/>
    </source>
</evidence>
<dbReference type="Proteomes" id="UP000662770">
    <property type="component" value="Chromosome"/>
</dbReference>
<feature type="domain" description="DNA ligase OB-like" evidence="6">
    <location>
        <begin position="217"/>
        <end position="282"/>
    </location>
</feature>
<dbReference type="NCBIfam" id="NF006592">
    <property type="entry name" value="PRK09125.1"/>
    <property type="match status" value="1"/>
</dbReference>
<evidence type="ECO:0000313" key="8">
    <source>
        <dbReference type="Proteomes" id="UP000662770"/>
    </source>
</evidence>
<dbReference type="RefSeq" id="WP_207356249.1">
    <property type="nucleotide sequence ID" value="NZ_CP071503.1"/>
</dbReference>
<evidence type="ECO:0000256" key="2">
    <source>
        <dbReference type="ARBA" id="ARBA00022705"/>
    </source>
</evidence>
<evidence type="ECO:0000256" key="5">
    <source>
        <dbReference type="SAM" id="SignalP"/>
    </source>
</evidence>
<dbReference type="InterPro" id="IPR029319">
    <property type="entry name" value="DNA_ligase_OB"/>
</dbReference>
<dbReference type="PANTHER" id="PTHR47810">
    <property type="entry name" value="DNA LIGASE"/>
    <property type="match status" value="1"/>
</dbReference>
<keyword evidence="4" id="KW-0234">DNA repair</keyword>
<sequence>MSLFAACVRLVIFPSLLLSFAVAQAASPSLHQLPNPELASVWQAQASPADYLVSEKLDGVRARWDGQRLYSRSGMVINAPSWFIAGFPNEPLEGELWAGYGSFEQVSLAARGGTDAERWRSIQYWLFDAPAALGDFEQRYQHFQAFDGITPYLKVIPQQRGTDIKSLQQQLDDIVSRGGEGLILHYRKAPIVAGRSPYVFKFKPVDDAEAKVLAVLPGKGKYNGMMGALLVEMANGVRFKIGSGFSDQQRQYPPAIGSWITFEHNGFTASGKPRFARFVRVRLDYQLSHDAP</sequence>
<keyword evidence="2" id="KW-0235">DNA replication</keyword>
<keyword evidence="1 7" id="KW-0436">Ligase</keyword>
<gene>
    <name evidence="7" type="ORF">JYB87_07495</name>
</gene>
<protein>
    <submittedName>
        <fullName evidence="7">DNA ligase</fullName>
    </submittedName>
</protein>
<dbReference type="Gene3D" id="3.30.1490.70">
    <property type="match status" value="1"/>
</dbReference>
<keyword evidence="8" id="KW-1185">Reference proteome</keyword>
<dbReference type="GO" id="GO:0016874">
    <property type="term" value="F:ligase activity"/>
    <property type="evidence" value="ECO:0007669"/>
    <property type="project" value="UniProtKB-KW"/>
</dbReference>
<dbReference type="InterPro" id="IPR012340">
    <property type="entry name" value="NA-bd_OB-fold"/>
</dbReference>
<dbReference type="InterPro" id="IPR050326">
    <property type="entry name" value="NAD_dep_DNA_ligaseB"/>
</dbReference>
<evidence type="ECO:0000313" key="7">
    <source>
        <dbReference type="EMBL" id="QSX35054.1"/>
    </source>
</evidence>
<keyword evidence="5" id="KW-0732">Signal</keyword>
<feature type="chain" id="PRO_5046051897" evidence="5">
    <location>
        <begin position="26"/>
        <end position="292"/>
    </location>
</feature>
<evidence type="ECO:0000256" key="3">
    <source>
        <dbReference type="ARBA" id="ARBA00022763"/>
    </source>
</evidence>
<keyword evidence="3" id="KW-0227">DNA damage</keyword>
<reference evidence="7 8" key="1">
    <citation type="submission" date="2021-03" db="EMBL/GenBank/DDBJ databases">
        <title>Novel species identification of genus Shewanella.</title>
        <authorList>
            <person name="Liu G."/>
            <person name="Zhang Q."/>
        </authorList>
    </citation>
    <scope>NUCLEOTIDE SEQUENCE [LARGE SCALE GENOMIC DNA]</scope>
    <source>
        <strain evidence="7 8">FJAT-51800</strain>
    </source>
</reference>
<dbReference type="SUPFAM" id="SSF50249">
    <property type="entry name" value="Nucleic acid-binding proteins"/>
    <property type="match status" value="1"/>
</dbReference>
<dbReference type="SUPFAM" id="SSF56091">
    <property type="entry name" value="DNA ligase/mRNA capping enzyme, catalytic domain"/>
    <property type="match status" value="1"/>
</dbReference>
<dbReference type="EMBL" id="CP071503">
    <property type="protein sequence ID" value="QSX35054.1"/>
    <property type="molecule type" value="Genomic_DNA"/>
</dbReference>
<evidence type="ECO:0000256" key="4">
    <source>
        <dbReference type="ARBA" id="ARBA00023204"/>
    </source>
</evidence>
<name>A0ABX7QU87_9GAMM</name>
<accession>A0ABX7QU87</accession>
<evidence type="ECO:0000256" key="1">
    <source>
        <dbReference type="ARBA" id="ARBA00022598"/>
    </source>
</evidence>
<dbReference type="CDD" id="cd07896">
    <property type="entry name" value="Adenylation_kDNA_ligase_like"/>
    <property type="match status" value="1"/>
</dbReference>
<dbReference type="PANTHER" id="PTHR47810:SF1">
    <property type="entry name" value="DNA LIGASE B"/>
    <property type="match status" value="1"/>
</dbReference>
<dbReference type="Gene3D" id="3.30.470.30">
    <property type="entry name" value="DNA ligase/mRNA capping enzyme"/>
    <property type="match status" value="1"/>
</dbReference>
<proteinExistence type="predicted"/>
<feature type="signal peptide" evidence="5">
    <location>
        <begin position="1"/>
        <end position="25"/>
    </location>
</feature>
<organism evidence="7 8">
    <name type="scientific">Shewanella avicenniae</name>
    <dbReference type="NCBI Taxonomy" id="2814294"/>
    <lineage>
        <taxon>Bacteria</taxon>
        <taxon>Pseudomonadati</taxon>
        <taxon>Pseudomonadota</taxon>
        <taxon>Gammaproteobacteria</taxon>
        <taxon>Alteromonadales</taxon>
        <taxon>Shewanellaceae</taxon>
        <taxon>Shewanella</taxon>
    </lineage>
</organism>
<dbReference type="Pfam" id="PF14743">
    <property type="entry name" value="DNA_ligase_OB_2"/>
    <property type="match status" value="1"/>
</dbReference>
<dbReference type="CDD" id="cd08041">
    <property type="entry name" value="OBF_kDNA_ligase_like"/>
    <property type="match status" value="1"/>
</dbReference>
<dbReference type="Gene3D" id="2.40.50.140">
    <property type="entry name" value="Nucleic acid-binding proteins"/>
    <property type="match status" value="1"/>
</dbReference>